<dbReference type="GO" id="GO:0006313">
    <property type="term" value="P:DNA transposition"/>
    <property type="evidence" value="ECO:0007669"/>
    <property type="project" value="InterPro"/>
</dbReference>
<dbReference type="InterPro" id="IPR036388">
    <property type="entry name" value="WH-like_DNA-bd_sf"/>
</dbReference>
<feature type="coiled-coil region" evidence="1">
    <location>
        <begin position="122"/>
        <end position="159"/>
    </location>
</feature>
<dbReference type="Gene3D" id="1.10.10.10">
    <property type="entry name" value="Winged helix-like DNA-binding domain superfamily/Winged helix DNA-binding domain"/>
    <property type="match status" value="1"/>
</dbReference>
<sequence length="188" mass="22306">MRYSFEYKKKCVELYRQGIWVETPDGFTDPRNFHSMIRKWNRIAENCGIEKLKHEKNKKWSQQEKNELILQILRGNSILEVASRAGINASMLNKWFNLYQKYGYDGLKYIPIGRPRKTPIMKKSLKNNTQLTEEEREEISRLKAEIERLKAENEVIKKSMALRHAEWDLQLKAKKQKSSKNSGKKDTN</sequence>
<keyword evidence="1" id="KW-0175">Coiled coil</keyword>
<name>A0A7M1XN92_9SPIR</name>
<evidence type="ECO:0000256" key="1">
    <source>
        <dbReference type="SAM" id="Coils"/>
    </source>
</evidence>
<dbReference type="GO" id="GO:0004803">
    <property type="term" value="F:transposase activity"/>
    <property type="evidence" value="ECO:0007669"/>
    <property type="project" value="InterPro"/>
</dbReference>
<accession>A0A7M1XN92</accession>
<dbReference type="SUPFAM" id="SSF46689">
    <property type="entry name" value="Homeodomain-like"/>
    <property type="match status" value="1"/>
</dbReference>
<dbReference type="GO" id="GO:0003677">
    <property type="term" value="F:DNA binding"/>
    <property type="evidence" value="ECO:0007669"/>
    <property type="project" value="InterPro"/>
</dbReference>
<gene>
    <name evidence="2" type="ORF">DYE49_09110</name>
</gene>
<protein>
    <submittedName>
        <fullName evidence="2">Helix-turn-helix domain-containing protein</fullName>
    </submittedName>
</protein>
<dbReference type="Pfam" id="PF01527">
    <property type="entry name" value="HTH_Tnp_1"/>
    <property type="match status" value="1"/>
</dbReference>
<organism evidence="2 3">
    <name type="scientific">Treponema rectale</name>
    <dbReference type="NCBI Taxonomy" id="744512"/>
    <lineage>
        <taxon>Bacteria</taxon>
        <taxon>Pseudomonadati</taxon>
        <taxon>Spirochaetota</taxon>
        <taxon>Spirochaetia</taxon>
        <taxon>Spirochaetales</taxon>
        <taxon>Treponemataceae</taxon>
        <taxon>Treponema</taxon>
    </lineage>
</organism>
<dbReference type="InterPro" id="IPR052057">
    <property type="entry name" value="IS150/IS1296_orfA-like"/>
</dbReference>
<dbReference type="InterPro" id="IPR009057">
    <property type="entry name" value="Homeodomain-like_sf"/>
</dbReference>
<dbReference type="KEGG" id="trc:DYE49_09110"/>
<dbReference type="InterPro" id="IPR002514">
    <property type="entry name" value="Transposase_8"/>
</dbReference>
<dbReference type="PANTHER" id="PTHR33795:SF1">
    <property type="entry name" value="INSERTION ELEMENT IS150 PROTEIN INSJ"/>
    <property type="match status" value="1"/>
</dbReference>
<dbReference type="PANTHER" id="PTHR33795">
    <property type="entry name" value="INSERTION ELEMENT IS150 PROTEIN INSJ"/>
    <property type="match status" value="1"/>
</dbReference>
<reference evidence="2 3" key="1">
    <citation type="submission" date="2018-08" db="EMBL/GenBank/DDBJ databases">
        <title>The first complete genome of Treponema rectale (CHPAT), a commensal spirochete of the bovine rectum.</title>
        <authorList>
            <person name="Staton G.J."/>
            <person name="Clegg S.R."/>
            <person name="Carter S.D."/>
            <person name="Radford A.D."/>
            <person name="Darby A."/>
            <person name="Hall N."/>
            <person name="Birtles R.J."/>
            <person name="Evans N.J."/>
        </authorList>
    </citation>
    <scope>NUCLEOTIDE SEQUENCE [LARGE SCALE GENOMIC DNA]</scope>
    <source>
        <strain evidence="2 3">CHPA</strain>
    </source>
</reference>
<dbReference type="EMBL" id="CP031517">
    <property type="protein sequence ID" value="QOS40610.1"/>
    <property type="molecule type" value="Genomic_DNA"/>
</dbReference>
<dbReference type="AlphaFoldDB" id="A0A7M1XN92"/>
<proteinExistence type="predicted"/>
<dbReference type="Proteomes" id="UP000593591">
    <property type="component" value="Chromosome"/>
</dbReference>
<evidence type="ECO:0000313" key="2">
    <source>
        <dbReference type="EMBL" id="QOS40610.1"/>
    </source>
</evidence>
<evidence type="ECO:0000313" key="3">
    <source>
        <dbReference type="Proteomes" id="UP000593591"/>
    </source>
</evidence>